<dbReference type="AlphaFoldDB" id="A0AAU6NZ13"/>
<dbReference type="Gene3D" id="1.10.8.10">
    <property type="entry name" value="DNA helicase RuvA subunit, C-terminal domain"/>
    <property type="match status" value="1"/>
</dbReference>
<sequence>MILKEIHHIYHNELDTIYGSDEVDSFFYWLIEHYFQFNRLTLALEPQLALTKIEEQPLFEALSRLKNQEPIQHIIGETEFFGLPFKVNQHTLIPRPETEELVQWIIKSHSERSEESQLKILDIGTGTGCIAISLAKQLPNAQVFGLDVSENALKIAQQNAEINQVNISFLQGNILNKDESLSVLGDASKFDIIVSNPPYVRELEKKDMKKNVLDYEPDLALFVEDNNPLVFYETITQLAVDKLKPNGQLFFEINQYLGAEMQQMVKTYPFKHIELRQDMFGNNRMLKAEIQ</sequence>
<comment type="similarity">
    <text evidence="4">Belongs to the protein N5-glutamine methyltransferase family. PrmC subfamily.</text>
</comment>
<dbReference type="PANTHER" id="PTHR18895:SF74">
    <property type="entry name" value="MTRF1L RELEASE FACTOR GLUTAMINE METHYLTRANSFERASE"/>
    <property type="match status" value="1"/>
</dbReference>
<feature type="domain" description="Methyltransferase" evidence="5">
    <location>
        <begin position="115"/>
        <end position="249"/>
    </location>
</feature>
<name>A0AAU6NZ13_9FLAO</name>
<protein>
    <recommendedName>
        <fullName evidence="4">Release factor glutamine methyltransferase</fullName>
        <shortName evidence="4">RF MTase</shortName>
        <ecNumber evidence="4">2.1.1.297</ecNumber>
    </recommendedName>
    <alternativeName>
        <fullName evidence="4">N5-glutamine methyltransferase PrmC</fullName>
    </alternativeName>
    <alternativeName>
        <fullName evidence="4">Protein-(glutamine-N5) MTase PrmC</fullName>
    </alternativeName>
    <alternativeName>
        <fullName evidence="4">Protein-glutamine N-methyltransferase PrmC</fullName>
    </alternativeName>
</protein>
<feature type="binding site" evidence="4">
    <location>
        <begin position="196"/>
        <end position="199"/>
    </location>
    <ligand>
        <name>substrate</name>
    </ligand>
</feature>
<evidence type="ECO:0000256" key="2">
    <source>
        <dbReference type="ARBA" id="ARBA00022679"/>
    </source>
</evidence>
<organism evidence="7 9">
    <name type="scientific">Mangrovimonas cancribranchiae</name>
    <dbReference type="NCBI Taxonomy" id="3080055"/>
    <lineage>
        <taxon>Bacteria</taxon>
        <taxon>Pseudomonadati</taxon>
        <taxon>Bacteroidota</taxon>
        <taxon>Flavobacteriia</taxon>
        <taxon>Flavobacteriales</taxon>
        <taxon>Flavobacteriaceae</taxon>
        <taxon>Mangrovimonas</taxon>
    </lineage>
</organism>
<dbReference type="InterPro" id="IPR002052">
    <property type="entry name" value="DNA_methylase_N6_adenine_CS"/>
</dbReference>
<keyword evidence="2 4" id="KW-0808">Transferase</keyword>
<dbReference type="Pfam" id="PF13847">
    <property type="entry name" value="Methyltransf_31"/>
    <property type="match status" value="1"/>
</dbReference>
<dbReference type="InterPro" id="IPR029063">
    <property type="entry name" value="SAM-dependent_MTases_sf"/>
</dbReference>
<dbReference type="CDD" id="cd02440">
    <property type="entry name" value="AdoMet_MTases"/>
    <property type="match status" value="1"/>
</dbReference>
<comment type="catalytic activity">
    <reaction evidence="4">
        <text>L-glutaminyl-[peptide chain release factor] + S-adenosyl-L-methionine = N(5)-methyl-L-glutaminyl-[peptide chain release factor] + S-adenosyl-L-homocysteine + H(+)</text>
        <dbReference type="Rhea" id="RHEA:42896"/>
        <dbReference type="Rhea" id="RHEA-COMP:10271"/>
        <dbReference type="Rhea" id="RHEA-COMP:10272"/>
        <dbReference type="ChEBI" id="CHEBI:15378"/>
        <dbReference type="ChEBI" id="CHEBI:30011"/>
        <dbReference type="ChEBI" id="CHEBI:57856"/>
        <dbReference type="ChEBI" id="CHEBI:59789"/>
        <dbReference type="ChEBI" id="CHEBI:61891"/>
        <dbReference type="EC" id="2.1.1.297"/>
    </reaction>
</comment>
<dbReference type="EC" id="2.1.1.297" evidence="4"/>
<dbReference type="EMBL" id="CP136924">
    <property type="protein sequence ID" value="WXA02869.1"/>
    <property type="molecule type" value="Genomic_DNA"/>
</dbReference>
<dbReference type="InterPro" id="IPR040758">
    <property type="entry name" value="PrmC_N"/>
</dbReference>
<keyword evidence="3 4" id="KW-0949">S-adenosyl-L-methionine</keyword>
<dbReference type="NCBIfam" id="TIGR00536">
    <property type="entry name" value="hemK_fam"/>
    <property type="match status" value="1"/>
</dbReference>
<dbReference type="PANTHER" id="PTHR18895">
    <property type="entry name" value="HEMK METHYLTRANSFERASE"/>
    <property type="match status" value="1"/>
</dbReference>
<feature type="binding site" evidence="4">
    <location>
        <position position="147"/>
    </location>
    <ligand>
        <name>S-adenosyl-L-methionine</name>
        <dbReference type="ChEBI" id="CHEBI:59789"/>
    </ligand>
</feature>
<evidence type="ECO:0000313" key="7">
    <source>
        <dbReference type="EMBL" id="WXA02869.1"/>
    </source>
</evidence>
<dbReference type="GO" id="GO:0003676">
    <property type="term" value="F:nucleic acid binding"/>
    <property type="evidence" value="ECO:0007669"/>
    <property type="project" value="InterPro"/>
</dbReference>
<gene>
    <name evidence="4 7" type="primary">prmC</name>
    <name evidence="8" type="ORF">R3L15_07430</name>
    <name evidence="7" type="ORF">R3L16_14155</name>
</gene>
<dbReference type="GO" id="GO:0102559">
    <property type="term" value="F:peptide chain release factor N(5)-glutamine methyltransferase activity"/>
    <property type="evidence" value="ECO:0007669"/>
    <property type="project" value="UniProtKB-EC"/>
</dbReference>
<keyword evidence="1 4" id="KW-0489">Methyltransferase</keyword>
<keyword evidence="9" id="KW-1185">Reference proteome</keyword>
<dbReference type="KEGG" id="mcaa:R3L15_07430"/>
<feature type="binding site" evidence="4">
    <location>
        <begin position="124"/>
        <end position="128"/>
    </location>
    <ligand>
        <name>S-adenosyl-L-methionine</name>
        <dbReference type="ChEBI" id="CHEBI:59789"/>
    </ligand>
</feature>
<feature type="domain" description="Release factor glutamine methyltransferase N-terminal" evidence="6">
    <location>
        <begin position="21"/>
        <end position="76"/>
    </location>
</feature>
<comment type="caution">
    <text evidence="4">Lacks conserved residue(s) required for the propagation of feature annotation.</text>
</comment>
<dbReference type="RefSeq" id="WP_338730880.1">
    <property type="nucleotide sequence ID" value="NZ_CP136924.1"/>
</dbReference>
<dbReference type="InterPro" id="IPR025714">
    <property type="entry name" value="Methyltranfer_dom"/>
</dbReference>
<feature type="binding site" evidence="4">
    <location>
        <position position="196"/>
    </location>
    <ligand>
        <name>S-adenosyl-L-methionine</name>
        <dbReference type="ChEBI" id="CHEBI:59789"/>
    </ligand>
</feature>
<accession>A0AAU6NZ13</accession>
<dbReference type="InterPro" id="IPR004556">
    <property type="entry name" value="HemK-like"/>
</dbReference>
<dbReference type="Pfam" id="PF17827">
    <property type="entry name" value="PrmC_N"/>
    <property type="match status" value="1"/>
</dbReference>
<evidence type="ECO:0000313" key="9">
    <source>
        <dbReference type="Proteomes" id="UP001368318"/>
    </source>
</evidence>
<proteinExistence type="inferred from homology"/>
<comment type="function">
    <text evidence="4">Methylates the class 1 translation termination release factors RF1/PrfA and RF2/PrfB on the glutamine residue of the universally conserved GGQ motif.</text>
</comment>
<evidence type="ECO:0000256" key="3">
    <source>
        <dbReference type="ARBA" id="ARBA00022691"/>
    </source>
</evidence>
<dbReference type="SUPFAM" id="SSF53335">
    <property type="entry name" value="S-adenosyl-L-methionine-dependent methyltransferases"/>
    <property type="match status" value="1"/>
</dbReference>
<dbReference type="PROSITE" id="PS00092">
    <property type="entry name" value="N6_MTASE"/>
    <property type="match status" value="1"/>
</dbReference>
<dbReference type="InterPro" id="IPR050320">
    <property type="entry name" value="N5-glutamine_MTase"/>
</dbReference>
<dbReference type="InterPro" id="IPR019874">
    <property type="entry name" value="RF_methyltr_PrmC"/>
</dbReference>
<dbReference type="NCBIfam" id="TIGR03534">
    <property type="entry name" value="RF_mod_PrmC"/>
    <property type="match status" value="1"/>
</dbReference>
<evidence type="ECO:0000256" key="4">
    <source>
        <dbReference type="HAMAP-Rule" id="MF_02126"/>
    </source>
</evidence>
<evidence type="ECO:0000256" key="1">
    <source>
        <dbReference type="ARBA" id="ARBA00022603"/>
    </source>
</evidence>
<dbReference type="GO" id="GO:0032259">
    <property type="term" value="P:methylation"/>
    <property type="evidence" value="ECO:0007669"/>
    <property type="project" value="UniProtKB-KW"/>
</dbReference>
<dbReference type="Proteomes" id="UP001368318">
    <property type="component" value="Chromosome"/>
</dbReference>
<dbReference type="Gene3D" id="3.40.50.150">
    <property type="entry name" value="Vaccinia Virus protein VP39"/>
    <property type="match status" value="1"/>
</dbReference>
<dbReference type="EMBL" id="CP136925">
    <property type="protein sequence ID" value="WXA11969.1"/>
    <property type="molecule type" value="Genomic_DNA"/>
</dbReference>
<evidence type="ECO:0000313" key="8">
    <source>
        <dbReference type="EMBL" id="WXA11969.1"/>
    </source>
</evidence>
<reference evidence="7 9" key="1">
    <citation type="submission" date="2023-10" db="EMBL/GenBank/DDBJ databases">
        <title>Culture-based analysis of two novel bacteria associated with mangrove crab gills.</title>
        <authorList>
            <person name="Yang X."/>
            <person name="Garuglieri E."/>
            <person name="Van Goethem M.W."/>
            <person name="Fusi M."/>
            <person name="Marasco R."/>
            <person name="Daffonchio D.G."/>
        </authorList>
    </citation>
    <scope>NUCLEOTIDE SEQUENCE [LARGE SCALE GENOMIC DNA]</scope>
    <source>
        <strain evidence="8">UG2-1</strain>
        <strain evidence="7">UG2-2</strain>
        <strain evidence="9">UG2_2</strain>
    </source>
</reference>
<evidence type="ECO:0000259" key="5">
    <source>
        <dbReference type="Pfam" id="PF13847"/>
    </source>
</evidence>
<dbReference type="HAMAP" id="MF_02126">
    <property type="entry name" value="RF_methyltr_PrmC"/>
    <property type="match status" value="1"/>
</dbReference>
<evidence type="ECO:0000259" key="6">
    <source>
        <dbReference type="Pfam" id="PF17827"/>
    </source>
</evidence>